<dbReference type="AlphaFoldDB" id="A0A914MT88"/>
<sequence length="51" mass="5882">MKQEQVEIAANEDLVSQSISIGLSGMYKRFIWLQLRVDGEHYQNLANICLK</sequence>
<dbReference type="WBParaSite" id="Minc3s02590g30790">
    <property type="protein sequence ID" value="Minc3s02590g30790"/>
    <property type="gene ID" value="Minc3s02590g30790"/>
</dbReference>
<keyword evidence="1" id="KW-1185">Reference proteome</keyword>
<organism evidence="1 2">
    <name type="scientific">Meloidogyne incognita</name>
    <name type="common">Southern root-knot nematode worm</name>
    <name type="synonym">Oxyuris incognita</name>
    <dbReference type="NCBI Taxonomy" id="6306"/>
    <lineage>
        <taxon>Eukaryota</taxon>
        <taxon>Metazoa</taxon>
        <taxon>Ecdysozoa</taxon>
        <taxon>Nematoda</taxon>
        <taxon>Chromadorea</taxon>
        <taxon>Rhabditida</taxon>
        <taxon>Tylenchina</taxon>
        <taxon>Tylenchomorpha</taxon>
        <taxon>Tylenchoidea</taxon>
        <taxon>Meloidogynidae</taxon>
        <taxon>Meloidogyninae</taxon>
        <taxon>Meloidogyne</taxon>
        <taxon>Meloidogyne incognita group</taxon>
    </lineage>
</organism>
<evidence type="ECO:0000313" key="1">
    <source>
        <dbReference type="Proteomes" id="UP000887563"/>
    </source>
</evidence>
<dbReference type="WBParaSite" id="Minc3s02429g29985">
    <property type="protein sequence ID" value="Minc3s02429g29985"/>
    <property type="gene ID" value="Minc3s02429g29985"/>
</dbReference>
<evidence type="ECO:0000313" key="2">
    <source>
        <dbReference type="WBParaSite" id="Minc3s02429g29985"/>
    </source>
</evidence>
<reference evidence="2 3" key="1">
    <citation type="submission" date="2022-11" db="UniProtKB">
        <authorList>
            <consortium name="WormBaseParasite"/>
        </authorList>
    </citation>
    <scope>IDENTIFICATION</scope>
</reference>
<dbReference type="Proteomes" id="UP000887563">
    <property type="component" value="Unplaced"/>
</dbReference>
<accession>A0A914MT88</accession>
<name>A0A914MT88_MELIC</name>
<proteinExistence type="predicted"/>
<protein>
    <submittedName>
        <fullName evidence="2 3">Uncharacterized protein</fullName>
    </submittedName>
</protein>
<evidence type="ECO:0000313" key="3">
    <source>
        <dbReference type="WBParaSite" id="Minc3s02590g30790"/>
    </source>
</evidence>